<dbReference type="PROSITE" id="PS51318">
    <property type="entry name" value="TAT"/>
    <property type="match status" value="1"/>
</dbReference>
<dbReference type="AlphaFoldDB" id="A0A9X1YH80"/>
<keyword evidence="4" id="KW-1185">Reference proteome</keyword>
<dbReference type="InterPro" id="IPR054653">
    <property type="entry name" value="EpsI_type_B_pred"/>
</dbReference>
<dbReference type="InterPro" id="IPR014263">
    <property type="entry name" value="Methanolan_biosynth_EpsI"/>
</dbReference>
<comment type="caution">
    <text evidence="3">The sequence shown here is derived from an EMBL/GenBank/DDBJ whole genome shotgun (WGS) entry which is preliminary data.</text>
</comment>
<evidence type="ECO:0000256" key="1">
    <source>
        <dbReference type="SAM" id="SignalP"/>
    </source>
</evidence>
<name>A0A9X1YH80_9BURK</name>
<evidence type="ECO:0000313" key="4">
    <source>
        <dbReference type="Proteomes" id="UP001139353"/>
    </source>
</evidence>
<proteinExistence type="predicted"/>
<reference evidence="3" key="1">
    <citation type="submission" date="2021-11" db="EMBL/GenBank/DDBJ databases">
        <title>BS-T2-15 a new species belonging to the Comamonadaceae family isolated from the soil of a French oak forest.</title>
        <authorList>
            <person name="Mieszkin S."/>
            <person name="Alain K."/>
        </authorList>
    </citation>
    <scope>NUCLEOTIDE SEQUENCE</scope>
    <source>
        <strain evidence="3">BS-T2-15</strain>
    </source>
</reference>
<feature type="signal peptide" evidence="1">
    <location>
        <begin position="1"/>
        <end position="26"/>
    </location>
</feature>
<dbReference type="NCBIfam" id="TIGR02914">
    <property type="entry name" value="EpsI_fam"/>
    <property type="match status" value="1"/>
</dbReference>
<dbReference type="Pfam" id="PF11984">
    <property type="entry name" value="DUF3485"/>
    <property type="match status" value="1"/>
</dbReference>
<dbReference type="Proteomes" id="UP001139353">
    <property type="component" value="Unassembled WGS sequence"/>
</dbReference>
<feature type="chain" id="PRO_5040831550" evidence="1">
    <location>
        <begin position="27"/>
        <end position="231"/>
    </location>
</feature>
<dbReference type="RefSeq" id="WP_275681861.1">
    <property type="nucleotide sequence ID" value="NZ_JAJLJH010000001.1"/>
</dbReference>
<feature type="domain" description="Methanolan biosynthesis EpsI" evidence="2">
    <location>
        <begin position="12"/>
        <end position="221"/>
    </location>
</feature>
<dbReference type="InterPro" id="IPR006311">
    <property type="entry name" value="TAT_signal"/>
</dbReference>
<keyword evidence="1" id="KW-0732">Signal</keyword>
<protein>
    <submittedName>
        <fullName evidence="3">EpsI family protein</fullName>
    </submittedName>
</protein>
<sequence length="231" mass="25509">MSDPVLTRRAAIAAVLMAAAAAGGQAMVPTKRMALLRGPFKLDDIVPMRFGNWRVDPRSTGGIVDPTTEALLNKLYSQMLSRFYVDDAGHQVMLSIAYGADQADDDVQLHYPEVCYPAQGFQVKSNQVSQIDMPEGVVRVRRLETQQLAIGRYEPVTYWTIVGDQQSLGALDRKIAEIRHGLRGEIVDGLLFRVSTVGRDSEQGFLVQSGFIRDMVRAMTPSARRQLVGLS</sequence>
<dbReference type="NCBIfam" id="NF045609">
    <property type="entry name" value="EpsI_type_B"/>
    <property type="match status" value="1"/>
</dbReference>
<gene>
    <name evidence="3" type="ORF">LPC04_09145</name>
</gene>
<evidence type="ECO:0000313" key="3">
    <source>
        <dbReference type="EMBL" id="MCK9685871.1"/>
    </source>
</evidence>
<accession>A0A9X1YH80</accession>
<dbReference type="EMBL" id="JAJLJH010000001">
    <property type="protein sequence ID" value="MCK9685871.1"/>
    <property type="molecule type" value="Genomic_DNA"/>
</dbReference>
<organism evidence="3 4">
    <name type="scientific">Scleromatobacter humisilvae</name>
    <dbReference type="NCBI Taxonomy" id="2897159"/>
    <lineage>
        <taxon>Bacteria</taxon>
        <taxon>Pseudomonadati</taxon>
        <taxon>Pseudomonadota</taxon>
        <taxon>Betaproteobacteria</taxon>
        <taxon>Burkholderiales</taxon>
        <taxon>Sphaerotilaceae</taxon>
        <taxon>Scleromatobacter</taxon>
    </lineage>
</organism>
<evidence type="ECO:0000259" key="2">
    <source>
        <dbReference type="Pfam" id="PF11984"/>
    </source>
</evidence>